<dbReference type="Proteomes" id="UP001054945">
    <property type="component" value="Unassembled WGS sequence"/>
</dbReference>
<reference evidence="1 2" key="1">
    <citation type="submission" date="2021-06" db="EMBL/GenBank/DDBJ databases">
        <title>Caerostris extrusa draft genome.</title>
        <authorList>
            <person name="Kono N."/>
            <person name="Arakawa K."/>
        </authorList>
    </citation>
    <scope>NUCLEOTIDE SEQUENCE [LARGE SCALE GENOMIC DNA]</scope>
</reference>
<sequence>MLSFNILYFKSRGPKQQIAYIDEELKKKVGIRKVSNLTSLSQSYFRFENITENRSACKTRGENKGRSQKLDTITSDVPLTTQAISFRLFLDQLS</sequence>
<evidence type="ECO:0000313" key="1">
    <source>
        <dbReference type="EMBL" id="GIY25153.1"/>
    </source>
</evidence>
<protein>
    <submittedName>
        <fullName evidence="1">Uncharacterized protein</fullName>
    </submittedName>
</protein>
<evidence type="ECO:0000313" key="2">
    <source>
        <dbReference type="Proteomes" id="UP001054945"/>
    </source>
</evidence>
<comment type="caution">
    <text evidence="1">The sequence shown here is derived from an EMBL/GenBank/DDBJ whole genome shotgun (WGS) entry which is preliminary data.</text>
</comment>
<dbReference type="EMBL" id="BPLR01008497">
    <property type="protein sequence ID" value="GIY25153.1"/>
    <property type="molecule type" value="Genomic_DNA"/>
</dbReference>
<gene>
    <name evidence="1" type="ORF">CEXT_193061</name>
</gene>
<dbReference type="AlphaFoldDB" id="A0AAV4RTB1"/>
<name>A0AAV4RTB1_CAEEX</name>
<proteinExistence type="predicted"/>
<accession>A0AAV4RTB1</accession>
<organism evidence="1 2">
    <name type="scientific">Caerostris extrusa</name>
    <name type="common">Bark spider</name>
    <name type="synonym">Caerostris bankana</name>
    <dbReference type="NCBI Taxonomy" id="172846"/>
    <lineage>
        <taxon>Eukaryota</taxon>
        <taxon>Metazoa</taxon>
        <taxon>Ecdysozoa</taxon>
        <taxon>Arthropoda</taxon>
        <taxon>Chelicerata</taxon>
        <taxon>Arachnida</taxon>
        <taxon>Araneae</taxon>
        <taxon>Araneomorphae</taxon>
        <taxon>Entelegynae</taxon>
        <taxon>Araneoidea</taxon>
        <taxon>Araneidae</taxon>
        <taxon>Caerostris</taxon>
    </lineage>
</organism>
<keyword evidence="2" id="KW-1185">Reference proteome</keyword>